<dbReference type="RefSeq" id="XP_013340314.1">
    <property type="nucleotide sequence ID" value="XM_013484860.1"/>
</dbReference>
<gene>
    <name evidence="1" type="ORF">AUEXF2481DRAFT_451731</name>
</gene>
<dbReference type="AlphaFoldDB" id="A0A074Y730"/>
<organism evidence="1 2">
    <name type="scientific">Aureobasidium subglaciale (strain EXF-2481)</name>
    <name type="common">Aureobasidium pullulans var. subglaciale</name>
    <dbReference type="NCBI Taxonomy" id="1043005"/>
    <lineage>
        <taxon>Eukaryota</taxon>
        <taxon>Fungi</taxon>
        <taxon>Dikarya</taxon>
        <taxon>Ascomycota</taxon>
        <taxon>Pezizomycotina</taxon>
        <taxon>Dothideomycetes</taxon>
        <taxon>Dothideomycetidae</taxon>
        <taxon>Dothideales</taxon>
        <taxon>Saccotheciaceae</taxon>
        <taxon>Aureobasidium</taxon>
    </lineage>
</organism>
<proteinExistence type="predicted"/>
<name>A0A074Y730_AURSE</name>
<reference evidence="1 2" key="1">
    <citation type="journal article" date="2014" name="BMC Genomics">
        <title>Genome sequencing of four Aureobasidium pullulans varieties: biotechnological potential, stress tolerance, and description of new species.</title>
        <authorList>
            <person name="Gostin Ar C."/>
            <person name="Ohm R.A."/>
            <person name="Kogej T."/>
            <person name="Sonjak S."/>
            <person name="Turk M."/>
            <person name="Zajc J."/>
            <person name="Zalar P."/>
            <person name="Grube M."/>
            <person name="Sun H."/>
            <person name="Han J."/>
            <person name="Sharma A."/>
            <person name="Chiniquy J."/>
            <person name="Ngan C.Y."/>
            <person name="Lipzen A."/>
            <person name="Barry K."/>
            <person name="Grigoriev I.V."/>
            <person name="Gunde-Cimerman N."/>
        </authorList>
    </citation>
    <scope>NUCLEOTIDE SEQUENCE [LARGE SCALE GENOMIC DNA]</scope>
    <source>
        <strain evidence="1 2">EXF-2481</strain>
    </source>
</reference>
<dbReference type="GeneID" id="25367874"/>
<evidence type="ECO:0000313" key="1">
    <source>
        <dbReference type="EMBL" id="KEQ91774.1"/>
    </source>
</evidence>
<keyword evidence="2" id="KW-1185">Reference proteome</keyword>
<dbReference type="EMBL" id="KL584775">
    <property type="protein sequence ID" value="KEQ91774.1"/>
    <property type="molecule type" value="Genomic_DNA"/>
</dbReference>
<dbReference type="HOGENOM" id="CLU_1626712_0_0_1"/>
<protein>
    <submittedName>
        <fullName evidence="1">Uncharacterized protein</fullName>
    </submittedName>
</protein>
<dbReference type="Proteomes" id="UP000030641">
    <property type="component" value="Unassembled WGS sequence"/>
</dbReference>
<dbReference type="InParanoid" id="A0A074Y730"/>
<evidence type="ECO:0000313" key="2">
    <source>
        <dbReference type="Proteomes" id="UP000030641"/>
    </source>
</evidence>
<accession>A0A074Y730</accession>
<sequence length="163" mass="17969">MAFLFASYLSTIIPAHFCDNSIQYSFFVSLGQGSSLLFSSASWYQTLAAKMAPMECQVPAGQWTNIYVMETHQNPLTRARGTANANVGCLVWAGREKACKSPIISLFISSRCCFLLPLRLLCNPSATDASPKRKTVKSKRSTSCAVLCDRERLLNIALFASRL</sequence>